<keyword evidence="1" id="KW-1133">Transmembrane helix</keyword>
<dbReference type="InterPro" id="IPR029675">
    <property type="entry name" value="PGAP4"/>
</dbReference>
<evidence type="ECO:0008006" key="4">
    <source>
        <dbReference type="Google" id="ProtNLM"/>
    </source>
</evidence>
<keyword evidence="1" id="KW-0472">Membrane</keyword>
<sequence length="428" mass="48433">MKPAYAILHHAPPHAALILGFLLMYSALVVYVRSACWRDPTSQFFQERRAHAPSYSTERIRQARQYADSVARGRREHDAARLQPPELCIGVPSVRRDGISYLKATMGSLQHGLSEKERAGLRFVVLLAHTNQTEHTDHGQPWLVRMADRLPSYHDTPERLALARLMEDNQTHAVKSKFDYSILMEECAQSGAPYMLLVEDDVVFLDGWRHRTVKAMTMATMESWEASRTDFLYLRLFYYEALLGWNIESWPKYAAWSTVFAASILGLFHLARRHVASTRRYLTLPVLFLSLGLFTPLLLLLFFAAGANCLFPQAEGVRLMPANACCGQGLVFPLSTVVTELLPLFRDNRWSGSPTDSFIEDYADATGGLRWALTPVVMQHVGSRSTYETRGSRYGNMTPGDIWNFAFETNDAGRLAEEHLLANEPWGT</sequence>
<gene>
    <name evidence="2" type="ORF">E4U42_005213</name>
</gene>
<keyword evidence="1" id="KW-0812">Transmembrane</keyword>
<comment type="caution">
    <text evidence="2">The sequence shown here is derived from an EMBL/GenBank/DDBJ whole genome shotgun (WGS) entry which is preliminary data.</text>
</comment>
<protein>
    <recommendedName>
        <fullName evidence="4">Integral membrane protein</fullName>
    </recommendedName>
</protein>
<dbReference type="CDD" id="cd22189">
    <property type="entry name" value="PGAP4-like_fungal"/>
    <property type="match status" value="1"/>
</dbReference>
<proteinExistence type="predicted"/>
<dbReference type="OrthoDB" id="2016523at2759"/>
<dbReference type="GO" id="GO:0006506">
    <property type="term" value="P:GPI anchor biosynthetic process"/>
    <property type="evidence" value="ECO:0007669"/>
    <property type="project" value="InterPro"/>
</dbReference>
<dbReference type="Proteomes" id="UP000811619">
    <property type="component" value="Unassembled WGS sequence"/>
</dbReference>
<feature type="transmembrane region" description="Helical" evidence="1">
    <location>
        <begin position="253"/>
        <end position="270"/>
    </location>
</feature>
<dbReference type="GO" id="GO:0016757">
    <property type="term" value="F:glycosyltransferase activity"/>
    <property type="evidence" value="ECO:0007669"/>
    <property type="project" value="InterPro"/>
</dbReference>
<dbReference type="EMBL" id="SRPY01000049">
    <property type="protein sequence ID" value="KAG5929623.1"/>
    <property type="molecule type" value="Genomic_DNA"/>
</dbReference>
<dbReference type="PANTHER" id="PTHR31410">
    <property type="entry name" value="TRANSMEMBRANE PROTEIN 246"/>
    <property type="match status" value="1"/>
</dbReference>
<evidence type="ECO:0000313" key="3">
    <source>
        <dbReference type="Proteomes" id="UP000811619"/>
    </source>
</evidence>
<dbReference type="GO" id="GO:0000139">
    <property type="term" value="C:Golgi membrane"/>
    <property type="evidence" value="ECO:0007669"/>
    <property type="project" value="InterPro"/>
</dbReference>
<name>A0A8K0NLJ0_9HYPO</name>
<dbReference type="AlphaFoldDB" id="A0A8K0NLJ0"/>
<feature type="transmembrane region" description="Helical" evidence="1">
    <location>
        <begin position="231"/>
        <end position="247"/>
    </location>
</feature>
<feature type="transmembrane region" description="Helical" evidence="1">
    <location>
        <begin position="12"/>
        <end position="32"/>
    </location>
</feature>
<accession>A0A8K0NLJ0</accession>
<keyword evidence="3" id="KW-1185">Reference proteome</keyword>
<organism evidence="2 3">
    <name type="scientific">Claviceps africana</name>
    <dbReference type="NCBI Taxonomy" id="83212"/>
    <lineage>
        <taxon>Eukaryota</taxon>
        <taxon>Fungi</taxon>
        <taxon>Dikarya</taxon>
        <taxon>Ascomycota</taxon>
        <taxon>Pezizomycotina</taxon>
        <taxon>Sordariomycetes</taxon>
        <taxon>Hypocreomycetidae</taxon>
        <taxon>Hypocreales</taxon>
        <taxon>Clavicipitaceae</taxon>
        <taxon>Claviceps</taxon>
    </lineage>
</organism>
<reference evidence="2" key="1">
    <citation type="journal article" date="2020" name="bioRxiv">
        <title>Whole genome comparisons of ergot fungi reveals the divergence and evolution of species within the genus Claviceps are the result of varying mechanisms driving genome evolution and host range expansion.</title>
        <authorList>
            <person name="Wyka S.A."/>
            <person name="Mondo S.J."/>
            <person name="Liu M."/>
            <person name="Dettman J."/>
            <person name="Nalam V."/>
            <person name="Broders K.D."/>
        </authorList>
    </citation>
    <scope>NUCLEOTIDE SEQUENCE</scope>
    <source>
        <strain evidence="2">CCC 489</strain>
    </source>
</reference>
<dbReference type="PANTHER" id="PTHR31410:SF1">
    <property type="entry name" value="POST-GPI ATTACHMENT TO PROTEINS FACTOR 4"/>
    <property type="match status" value="1"/>
</dbReference>
<evidence type="ECO:0000313" key="2">
    <source>
        <dbReference type="EMBL" id="KAG5929623.1"/>
    </source>
</evidence>
<evidence type="ECO:0000256" key="1">
    <source>
        <dbReference type="SAM" id="Phobius"/>
    </source>
</evidence>
<feature type="transmembrane region" description="Helical" evidence="1">
    <location>
        <begin position="282"/>
        <end position="305"/>
    </location>
</feature>